<organism evidence="2 3">
    <name type="scientific">Marasmius tenuissimus</name>
    <dbReference type="NCBI Taxonomy" id="585030"/>
    <lineage>
        <taxon>Eukaryota</taxon>
        <taxon>Fungi</taxon>
        <taxon>Dikarya</taxon>
        <taxon>Basidiomycota</taxon>
        <taxon>Agaricomycotina</taxon>
        <taxon>Agaricomycetes</taxon>
        <taxon>Agaricomycetidae</taxon>
        <taxon>Agaricales</taxon>
        <taxon>Marasmiineae</taxon>
        <taxon>Marasmiaceae</taxon>
        <taxon>Marasmius</taxon>
    </lineage>
</organism>
<feature type="region of interest" description="Disordered" evidence="1">
    <location>
        <begin position="91"/>
        <end position="131"/>
    </location>
</feature>
<dbReference type="EMBL" id="JBBXMP010000169">
    <property type="protein sequence ID" value="KAL0060570.1"/>
    <property type="molecule type" value="Genomic_DNA"/>
</dbReference>
<feature type="compositionally biased region" description="Pro residues" evidence="1">
    <location>
        <begin position="96"/>
        <end position="106"/>
    </location>
</feature>
<evidence type="ECO:0000313" key="3">
    <source>
        <dbReference type="Proteomes" id="UP001437256"/>
    </source>
</evidence>
<feature type="region of interest" description="Disordered" evidence="1">
    <location>
        <begin position="379"/>
        <end position="420"/>
    </location>
</feature>
<keyword evidence="3" id="KW-1185">Reference proteome</keyword>
<proteinExistence type="predicted"/>
<feature type="region of interest" description="Disordered" evidence="1">
    <location>
        <begin position="309"/>
        <end position="350"/>
    </location>
</feature>
<gene>
    <name evidence="2" type="ORF">AAF712_012628</name>
</gene>
<sequence>MDALFQVMWKSGDLTWLPYDRVEHLSQLEEYFELIGIPNITELRRTGAPAPNNRTFLGSMSLPDSQNNMEHSHIYEWNLNEYELSTAVMSTHRLPDPPTAPTPSASPNPHDDSISPYHDDGHNDGDHMDESVDYAGVSLTDSPDHETGLTGAGTKVSLADRITAAPEPTTTSVAPPSGHLTVPANYHLDVSMIPDIHFNRSTSKWEIIDSEANYVYELNNNQIRDLLLLSYGLGGDWSHIVPDAMYHRVTTIINARIPQDSPYQFAVIGDNGRVVRREKPMRFEHFWTKKELQALGPKFNSRNLQELTLERFPPPNPNHQRRSHSSPNFTPRQFRPPFPSTIPTSASGSGDAWTRALATAEGQDMMIHGILGLARRSMMHDRSRNGEGGEGFGRKRFRPYGTGNRGGRMKRGVEVMTTRK</sequence>
<evidence type="ECO:0000313" key="2">
    <source>
        <dbReference type="EMBL" id="KAL0060570.1"/>
    </source>
</evidence>
<dbReference type="Proteomes" id="UP001437256">
    <property type="component" value="Unassembled WGS sequence"/>
</dbReference>
<name>A0ABR2ZFX7_9AGAR</name>
<comment type="caution">
    <text evidence="2">The sequence shown here is derived from an EMBL/GenBank/DDBJ whole genome shotgun (WGS) entry which is preliminary data.</text>
</comment>
<feature type="compositionally biased region" description="Basic and acidic residues" evidence="1">
    <location>
        <begin position="109"/>
        <end position="130"/>
    </location>
</feature>
<evidence type="ECO:0000256" key="1">
    <source>
        <dbReference type="SAM" id="MobiDB-lite"/>
    </source>
</evidence>
<reference evidence="2 3" key="1">
    <citation type="submission" date="2024-05" db="EMBL/GenBank/DDBJ databases">
        <title>A draft genome resource for the thread blight pathogen Marasmius tenuissimus strain MS-2.</title>
        <authorList>
            <person name="Yulfo-Soto G.E."/>
            <person name="Baruah I.K."/>
            <person name="Amoako-Attah I."/>
            <person name="Bukari Y."/>
            <person name="Meinhardt L.W."/>
            <person name="Bailey B.A."/>
            <person name="Cohen S.P."/>
        </authorList>
    </citation>
    <scope>NUCLEOTIDE SEQUENCE [LARGE SCALE GENOMIC DNA]</scope>
    <source>
        <strain evidence="2 3">MS-2</strain>
    </source>
</reference>
<feature type="region of interest" description="Disordered" evidence="1">
    <location>
        <begin position="136"/>
        <end position="155"/>
    </location>
</feature>
<accession>A0ABR2ZFX7</accession>
<protein>
    <submittedName>
        <fullName evidence="2">Uncharacterized protein</fullName>
    </submittedName>
</protein>